<keyword evidence="1" id="KW-0732">Signal</keyword>
<proteinExistence type="predicted"/>
<organism evidence="2 3">
    <name type="scientific">Candidatus Cryptobacteroides faecavium</name>
    <dbReference type="NCBI Taxonomy" id="2840762"/>
    <lineage>
        <taxon>Bacteria</taxon>
        <taxon>Pseudomonadati</taxon>
        <taxon>Bacteroidota</taxon>
        <taxon>Bacteroidia</taxon>
        <taxon>Bacteroidales</taxon>
        <taxon>Candidatus Cryptobacteroides</taxon>
    </lineage>
</organism>
<evidence type="ECO:0000313" key="2">
    <source>
        <dbReference type="EMBL" id="MBO8471875.1"/>
    </source>
</evidence>
<dbReference type="EMBL" id="JADIMB010000130">
    <property type="protein sequence ID" value="MBO8471875.1"/>
    <property type="molecule type" value="Genomic_DNA"/>
</dbReference>
<feature type="chain" id="PRO_5039044982" description="Lipoprotein" evidence="1">
    <location>
        <begin position="18"/>
        <end position="415"/>
    </location>
</feature>
<protein>
    <recommendedName>
        <fullName evidence="4">Lipoprotein</fullName>
    </recommendedName>
</protein>
<sequence length="415" mass="45420">MKNIAKTLMMSFCAVLAGCGMTDPWEEWSDEGQFPEDRMVPSEVKAALCAADGWKMTYNNVNFYYAFSDEDQVSCTSDLLYAATDAAYHFNWNESSSVMLTIEGSGHLAYLSDNEFGDTFVITSYSAEQVVCANEAGTAEVVMTPVTSEEFAGVEDSKGIIIELIGANLMNGVINAPDGRFLAHYVIDRNTGNSIRFDIIADRVLTHESVTVTIDDNAAVHLSSPVSVAGTEISEITFDLSAQNGAVPGSDLQVLPNYTSRDFFVGGEYVEATRHTIEPGNDKGDACDAIWNELKANAGNWATIEINERENRPLVFCPGNTDNSRWYTGFYGCTDIADACSSQESDLLYMSDLRGDMLGLGGDVVNITNIQEDFPNFLGAFSHEDGLYVVREIVGGTSYLYFISPTTDSWYKGQH</sequence>
<accession>A0A9D9NG41</accession>
<comment type="caution">
    <text evidence="2">The sequence shown here is derived from an EMBL/GenBank/DDBJ whole genome shotgun (WGS) entry which is preliminary data.</text>
</comment>
<dbReference type="AlphaFoldDB" id="A0A9D9NG41"/>
<dbReference type="Proteomes" id="UP000823603">
    <property type="component" value="Unassembled WGS sequence"/>
</dbReference>
<evidence type="ECO:0008006" key="4">
    <source>
        <dbReference type="Google" id="ProtNLM"/>
    </source>
</evidence>
<evidence type="ECO:0000256" key="1">
    <source>
        <dbReference type="SAM" id="SignalP"/>
    </source>
</evidence>
<reference evidence="2" key="2">
    <citation type="journal article" date="2021" name="PeerJ">
        <title>Extensive microbial diversity within the chicken gut microbiome revealed by metagenomics and culture.</title>
        <authorList>
            <person name="Gilroy R."/>
            <person name="Ravi A."/>
            <person name="Getino M."/>
            <person name="Pursley I."/>
            <person name="Horton D.L."/>
            <person name="Alikhan N.F."/>
            <person name="Baker D."/>
            <person name="Gharbi K."/>
            <person name="Hall N."/>
            <person name="Watson M."/>
            <person name="Adriaenssens E.M."/>
            <person name="Foster-Nyarko E."/>
            <person name="Jarju S."/>
            <person name="Secka A."/>
            <person name="Antonio M."/>
            <person name="Oren A."/>
            <person name="Chaudhuri R.R."/>
            <person name="La Ragione R."/>
            <person name="Hildebrand F."/>
            <person name="Pallen M.J."/>
        </authorList>
    </citation>
    <scope>NUCLEOTIDE SEQUENCE</scope>
    <source>
        <strain evidence="2">B2-22910</strain>
    </source>
</reference>
<evidence type="ECO:0000313" key="3">
    <source>
        <dbReference type="Proteomes" id="UP000823603"/>
    </source>
</evidence>
<gene>
    <name evidence="2" type="ORF">IAB82_08810</name>
</gene>
<feature type="signal peptide" evidence="1">
    <location>
        <begin position="1"/>
        <end position="17"/>
    </location>
</feature>
<name>A0A9D9NG41_9BACT</name>
<reference evidence="2" key="1">
    <citation type="submission" date="2020-10" db="EMBL/GenBank/DDBJ databases">
        <authorList>
            <person name="Gilroy R."/>
        </authorList>
    </citation>
    <scope>NUCLEOTIDE SEQUENCE</scope>
    <source>
        <strain evidence="2">B2-22910</strain>
    </source>
</reference>
<dbReference type="PROSITE" id="PS51257">
    <property type="entry name" value="PROKAR_LIPOPROTEIN"/>
    <property type="match status" value="1"/>
</dbReference>